<dbReference type="EMBL" id="JAUJWU010000005">
    <property type="protein sequence ID" value="MDN7247016.1"/>
    <property type="molecule type" value="Genomic_DNA"/>
</dbReference>
<dbReference type="PANTHER" id="PTHR15394">
    <property type="entry name" value="SERINE HYDROLASE RBBP9"/>
    <property type="match status" value="1"/>
</dbReference>
<dbReference type="GO" id="GO:0016787">
    <property type="term" value="F:hydrolase activity"/>
    <property type="evidence" value="ECO:0007669"/>
    <property type="project" value="UniProtKB-KW"/>
</dbReference>
<protein>
    <submittedName>
        <fullName evidence="1">Alpha/beta hydrolase</fullName>
    </submittedName>
</protein>
<organism evidence="1 2">
    <name type="scientific">Planococcus shenhongbingii</name>
    <dbReference type="NCBI Taxonomy" id="3058398"/>
    <lineage>
        <taxon>Bacteria</taxon>
        <taxon>Bacillati</taxon>
        <taxon>Bacillota</taxon>
        <taxon>Bacilli</taxon>
        <taxon>Bacillales</taxon>
        <taxon>Caryophanaceae</taxon>
        <taxon>Planococcus</taxon>
    </lineage>
</organism>
<evidence type="ECO:0000313" key="1">
    <source>
        <dbReference type="EMBL" id="MDN7247016.1"/>
    </source>
</evidence>
<dbReference type="PANTHER" id="PTHR15394:SF3">
    <property type="entry name" value="SERINE HYDROLASE RBBP9"/>
    <property type="match status" value="1"/>
</dbReference>
<dbReference type="Pfam" id="PF06821">
    <property type="entry name" value="Ser_hydrolase"/>
    <property type="match status" value="1"/>
</dbReference>
<dbReference type="InterPro" id="IPR010662">
    <property type="entry name" value="RBBP9/YdeN"/>
</dbReference>
<evidence type="ECO:0000313" key="2">
    <source>
        <dbReference type="Proteomes" id="UP001172142"/>
    </source>
</evidence>
<reference evidence="1 2" key="1">
    <citation type="submission" date="2023-07" db="EMBL/GenBank/DDBJ databases">
        <title>Novel species in genus Planococcus.</title>
        <authorList>
            <person name="Ning S."/>
        </authorList>
    </citation>
    <scope>NUCLEOTIDE SEQUENCE [LARGE SCALE GENOMIC DNA]</scope>
    <source>
        <strain evidence="1 2">N017</strain>
    </source>
</reference>
<dbReference type="InterPro" id="IPR029058">
    <property type="entry name" value="AB_hydrolase_fold"/>
</dbReference>
<proteinExistence type="predicted"/>
<name>A0ABT8NGJ4_9BACL</name>
<comment type="caution">
    <text evidence="1">The sequence shown here is derived from an EMBL/GenBank/DDBJ whole genome shotgun (WGS) entry which is preliminary data.</text>
</comment>
<dbReference type="SUPFAM" id="SSF53474">
    <property type="entry name" value="alpha/beta-Hydrolases"/>
    <property type="match status" value="1"/>
</dbReference>
<dbReference type="RefSeq" id="WP_300989156.1">
    <property type="nucleotide sequence ID" value="NZ_CP129235.1"/>
</dbReference>
<keyword evidence="2" id="KW-1185">Reference proteome</keyword>
<sequence>MEVKKQVLFIHSAGPQGFNQGSSGLIRFLEKELDGDFELLYPEMPDPENPVYTDWKDQLAVEFTKLRGGAILAGHSLGGSALLKFLSEEPVKGPFPALFLVASPVWGLEKDWKKEDFTLTDDFATKLPEISRIVLFHSTGDNIVPYTHLEKYTELLPSAAVKSLLGDSHLFEKGLKELSEEMKSL</sequence>
<dbReference type="Gene3D" id="3.40.50.1820">
    <property type="entry name" value="alpha/beta hydrolase"/>
    <property type="match status" value="1"/>
</dbReference>
<dbReference type="Proteomes" id="UP001172142">
    <property type="component" value="Unassembled WGS sequence"/>
</dbReference>
<accession>A0ABT8NGJ4</accession>
<gene>
    <name evidence="1" type="ORF">QWY13_16165</name>
</gene>
<keyword evidence="1" id="KW-0378">Hydrolase</keyword>